<feature type="non-terminal residue" evidence="1">
    <location>
        <position position="47"/>
    </location>
</feature>
<protein>
    <submittedName>
        <fullName evidence="1">Uncharacterized protein</fullName>
    </submittedName>
</protein>
<keyword evidence="2" id="KW-1185">Reference proteome</keyword>
<dbReference type="STRING" id="137246.A0A401T9N1"/>
<evidence type="ECO:0000313" key="1">
    <source>
        <dbReference type="EMBL" id="GCC39325.1"/>
    </source>
</evidence>
<dbReference type="EMBL" id="BEZZ01014723">
    <property type="protein sequence ID" value="GCC39325.1"/>
    <property type="molecule type" value="Genomic_DNA"/>
</dbReference>
<gene>
    <name evidence="1" type="ORF">chiPu_0023054</name>
</gene>
<reference evidence="1 2" key="1">
    <citation type="journal article" date="2018" name="Nat. Ecol. Evol.">
        <title>Shark genomes provide insights into elasmobranch evolution and the origin of vertebrates.</title>
        <authorList>
            <person name="Hara Y"/>
            <person name="Yamaguchi K"/>
            <person name="Onimaru K"/>
            <person name="Kadota M"/>
            <person name="Koyanagi M"/>
            <person name="Keeley SD"/>
            <person name="Tatsumi K"/>
            <person name="Tanaka K"/>
            <person name="Motone F"/>
            <person name="Kageyama Y"/>
            <person name="Nozu R"/>
            <person name="Adachi N"/>
            <person name="Nishimura O"/>
            <person name="Nakagawa R"/>
            <person name="Tanegashima C"/>
            <person name="Kiyatake I"/>
            <person name="Matsumoto R"/>
            <person name="Murakumo K"/>
            <person name="Nishida K"/>
            <person name="Terakita A"/>
            <person name="Kuratani S"/>
            <person name="Sato K"/>
            <person name="Hyodo S Kuraku.S."/>
        </authorList>
    </citation>
    <scope>NUCLEOTIDE SEQUENCE [LARGE SCALE GENOMIC DNA]</scope>
</reference>
<accession>A0A401T9N1</accession>
<dbReference type="Proteomes" id="UP000287033">
    <property type="component" value="Unassembled WGS sequence"/>
</dbReference>
<dbReference type="Gene3D" id="3.20.20.150">
    <property type="entry name" value="Divalent-metal-dependent TIM barrel enzymes"/>
    <property type="match status" value="1"/>
</dbReference>
<evidence type="ECO:0000313" key="2">
    <source>
        <dbReference type="Proteomes" id="UP000287033"/>
    </source>
</evidence>
<dbReference type="AlphaFoldDB" id="A0A401T9N1"/>
<organism evidence="1 2">
    <name type="scientific">Chiloscyllium punctatum</name>
    <name type="common">Brownbanded bambooshark</name>
    <name type="synonym">Hemiscyllium punctatum</name>
    <dbReference type="NCBI Taxonomy" id="137246"/>
    <lineage>
        <taxon>Eukaryota</taxon>
        <taxon>Metazoa</taxon>
        <taxon>Chordata</taxon>
        <taxon>Craniata</taxon>
        <taxon>Vertebrata</taxon>
        <taxon>Chondrichthyes</taxon>
        <taxon>Elasmobranchii</taxon>
        <taxon>Galeomorphii</taxon>
        <taxon>Galeoidea</taxon>
        <taxon>Orectolobiformes</taxon>
        <taxon>Hemiscylliidae</taxon>
        <taxon>Chiloscyllium</taxon>
    </lineage>
</organism>
<sequence>MALEDMREDIVENDPVMRSEDCIEEEKTWLWWHHFRSLCDYNKRIAL</sequence>
<comment type="caution">
    <text evidence="1">The sequence shown here is derived from an EMBL/GenBank/DDBJ whole genome shotgun (WGS) entry which is preliminary data.</text>
</comment>
<proteinExistence type="predicted"/>
<name>A0A401T9N1_CHIPU</name>